<dbReference type="EMBL" id="JAZHFS010000061">
    <property type="protein sequence ID" value="MEF2115402.1"/>
    <property type="molecule type" value="Genomic_DNA"/>
</dbReference>
<evidence type="ECO:0000313" key="2">
    <source>
        <dbReference type="EMBL" id="MEF2115402.1"/>
    </source>
</evidence>
<comment type="caution">
    <text evidence="2">The sequence shown here is derived from an EMBL/GenBank/DDBJ whole genome shotgun (WGS) entry which is preliminary data.</text>
</comment>
<dbReference type="Proteomes" id="UP001498469">
    <property type="component" value="Unassembled WGS sequence"/>
</dbReference>
<feature type="transmembrane region" description="Helical" evidence="1">
    <location>
        <begin position="91"/>
        <end position="113"/>
    </location>
</feature>
<organism evidence="2 3">
    <name type="scientific">Clostridium frigoriphilum</name>
    <dbReference type="NCBI Taxonomy" id="443253"/>
    <lineage>
        <taxon>Bacteria</taxon>
        <taxon>Bacillati</taxon>
        <taxon>Bacillota</taxon>
        <taxon>Clostridia</taxon>
        <taxon>Eubacteriales</taxon>
        <taxon>Clostridiaceae</taxon>
        <taxon>Clostridium</taxon>
    </lineage>
</organism>
<accession>A0ABU7UXS6</accession>
<keyword evidence="1" id="KW-0472">Membrane</keyword>
<protein>
    <submittedName>
        <fullName evidence="2">Uncharacterized protein</fullName>
    </submittedName>
</protein>
<keyword evidence="3" id="KW-1185">Reference proteome</keyword>
<reference evidence="2 3" key="1">
    <citation type="submission" date="2023-11" db="EMBL/GenBank/DDBJ databases">
        <title>Draft genome sequence of a psychrophilic Clostridium strain from permafrost water brine.</title>
        <authorList>
            <person name="Shcherbakova V.A."/>
            <person name="Trubitsyn V.E."/>
            <person name="Zakharyuk A.G."/>
        </authorList>
    </citation>
    <scope>NUCLEOTIDE SEQUENCE [LARGE SCALE GENOMIC DNA]</scope>
    <source>
        <strain evidence="2 3">14F</strain>
    </source>
</reference>
<sequence>MTKDKSTNVNKNVINILPVNILPKASAISTTSAASYEGVTAFNVYWWGYGLRLSRSMMQTIDISAKASAKYGTGAVAIVLGHYFPTLPTKLLGYVAGIIASTISLKPGVYYTIWAKSNLMGSNLKTGYQYPGGY</sequence>
<proteinExistence type="predicted"/>
<evidence type="ECO:0000256" key="1">
    <source>
        <dbReference type="SAM" id="Phobius"/>
    </source>
</evidence>
<name>A0ABU7UXS6_9CLOT</name>
<keyword evidence="1" id="KW-1133">Transmembrane helix</keyword>
<dbReference type="RefSeq" id="WP_216255982.1">
    <property type="nucleotide sequence ID" value="NZ_JAZHFS010000061.1"/>
</dbReference>
<keyword evidence="1" id="KW-0812">Transmembrane</keyword>
<gene>
    <name evidence="2" type="ORF">SJI18_24340</name>
</gene>
<evidence type="ECO:0000313" key="3">
    <source>
        <dbReference type="Proteomes" id="UP001498469"/>
    </source>
</evidence>